<dbReference type="PANTHER" id="PTHR33741:SF5">
    <property type="entry name" value="TRANSMEMBRANE PROTEIN DDB_G0269096-RELATED"/>
    <property type="match status" value="1"/>
</dbReference>
<feature type="transmembrane region" description="Helical" evidence="1">
    <location>
        <begin position="67"/>
        <end position="84"/>
    </location>
</feature>
<evidence type="ECO:0000259" key="2">
    <source>
        <dbReference type="Pfam" id="PF04982"/>
    </source>
</evidence>
<evidence type="ECO:0000313" key="3">
    <source>
        <dbReference type="EMBL" id="QCU90909.1"/>
    </source>
</evidence>
<evidence type="ECO:0000256" key="1">
    <source>
        <dbReference type="SAM" id="Phobius"/>
    </source>
</evidence>
<keyword evidence="1" id="KW-0472">Membrane</keyword>
<gene>
    <name evidence="3" type="ORF">FE785_09850</name>
</gene>
<proteinExistence type="predicted"/>
<keyword evidence="1" id="KW-0812">Transmembrane</keyword>
<feature type="transmembrane region" description="Helical" evidence="1">
    <location>
        <begin position="139"/>
        <end position="158"/>
    </location>
</feature>
<dbReference type="Proteomes" id="UP000304864">
    <property type="component" value="Chromosome"/>
</dbReference>
<feature type="transmembrane region" description="Helical" evidence="1">
    <location>
        <begin position="90"/>
        <end position="107"/>
    </location>
</feature>
<organism evidence="3 4">
    <name type="scientific">Thiomicrorhabdus sediminis</name>
    <dbReference type="NCBI Taxonomy" id="2580412"/>
    <lineage>
        <taxon>Bacteria</taxon>
        <taxon>Pseudomonadati</taxon>
        <taxon>Pseudomonadota</taxon>
        <taxon>Gammaproteobacteria</taxon>
        <taxon>Thiotrichales</taxon>
        <taxon>Piscirickettsiaceae</taxon>
        <taxon>Thiomicrorhabdus</taxon>
    </lineage>
</organism>
<dbReference type="OrthoDB" id="9811720at2"/>
<keyword evidence="4" id="KW-1185">Reference proteome</keyword>
<name>A0A4P9K796_9GAMM</name>
<feature type="transmembrane region" description="Helical" evidence="1">
    <location>
        <begin position="12"/>
        <end position="32"/>
    </location>
</feature>
<dbReference type="AlphaFoldDB" id="A0A4P9K796"/>
<evidence type="ECO:0000313" key="4">
    <source>
        <dbReference type="Proteomes" id="UP000304864"/>
    </source>
</evidence>
<dbReference type="KEGG" id="thig:FE785_09850"/>
<sequence length="303" mass="33389">MTMNTTSHIEKLISALGGLLAILAILLISQTFLGLDNSWAIVASMGASAVLLFAVPKGPLSQPWPVFGGHMISALIGVSCALLIDDKIIAASIAAGLSIAAMYYLDCIHPPGGATALTAVFGGAAISDIGYQFLITPVLLNIVVILLIAIAFNNLFHWRRYPNSWHNRTEPEDNLPLPSQHFSHEDFLAALKEIDTFVDVNEAELQRIFNLASIHANRQPLNAADIKLGGIYSNGQFGKHWSMRQIIDESADDNNQNDYVIFRQIAGTEPKRTDCVTRQEFANWALYEMEENNGQWQRKTVRD</sequence>
<protein>
    <recommendedName>
        <fullName evidence="2">HPP transmembrane region domain-containing protein</fullName>
    </recommendedName>
</protein>
<dbReference type="InterPro" id="IPR058581">
    <property type="entry name" value="TM_HPP"/>
</dbReference>
<keyword evidence="1" id="KW-1133">Transmembrane helix</keyword>
<dbReference type="EMBL" id="CP040602">
    <property type="protein sequence ID" value="QCU90909.1"/>
    <property type="molecule type" value="Genomic_DNA"/>
</dbReference>
<dbReference type="Pfam" id="PF04982">
    <property type="entry name" value="TM_HPP"/>
    <property type="match status" value="1"/>
</dbReference>
<reference evidence="3 4" key="1">
    <citation type="submission" date="2019-05" db="EMBL/GenBank/DDBJ databases">
        <title>Thiomicrorhabdus sediminis sp. nov, a novel sulfur-oxidizing bacterium isolated from coastal sediment.</title>
        <authorList>
            <person name="Liu X."/>
        </authorList>
    </citation>
    <scope>NUCLEOTIDE SEQUENCE [LARGE SCALE GENOMIC DNA]</scope>
    <source>
        <strain evidence="3 4">G1</strain>
    </source>
</reference>
<accession>A0A4P9K796</accession>
<dbReference type="PANTHER" id="PTHR33741">
    <property type="entry name" value="TRANSMEMBRANE PROTEIN DDB_G0269096-RELATED"/>
    <property type="match status" value="1"/>
</dbReference>
<dbReference type="InterPro" id="IPR007065">
    <property type="entry name" value="HPP"/>
</dbReference>
<dbReference type="RefSeq" id="WP_138565583.1">
    <property type="nucleotide sequence ID" value="NZ_CP040602.1"/>
</dbReference>
<feature type="domain" description="HPP transmembrane region" evidence="2">
    <location>
        <begin position="6"/>
        <end position="162"/>
    </location>
</feature>